<evidence type="ECO:0000256" key="5">
    <source>
        <dbReference type="ARBA" id="ARBA00023136"/>
    </source>
</evidence>
<dbReference type="AlphaFoldDB" id="A0A8J8P0W3"/>
<name>A0A8J8P0W3_HALGN</name>
<dbReference type="PANTHER" id="PTHR10809">
    <property type="entry name" value="VESICLE-ASSOCIATED MEMBRANE PROTEIN-ASSOCIATED PROTEIN"/>
    <property type="match status" value="1"/>
</dbReference>
<dbReference type="GO" id="GO:0090158">
    <property type="term" value="P:endoplasmic reticulum membrane organization"/>
    <property type="evidence" value="ECO:0007669"/>
    <property type="project" value="TreeGrafter"/>
</dbReference>
<keyword evidence="5 8" id="KW-0472">Membrane</keyword>
<evidence type="ECO:0000256" key="7">
    <source>
        <dbReference type="SAM" id="MobiDB-lite"/>
    </source>
</evidence>
<dbReference type="InterPro" id="IPR013783">
    <property type="entry name" value="Ig-like_fold"/>
</dbReference>
<keyword evidence="4 8" id="KW-1133">Transmembrane helix</keyword>
<dbReference type="GO" id="GO:0005789">
    <property type="term" value="C:endoplasmic reticulum membrane"/>
    <property type="evidence" value="ECO:0007669"/>
    <property type="project" value="InterPro"/>
</dbReference>
<evidence type="ECO:0000313" key="11">
    <source>
        <dbReference type="Proteomes" id="UP000785679"/>
    </source>
</evidence>
<dbReference type="EMBL" id="RRYP01003110">
    <property type="protein sequence ID" value="TNV84134.1"/>
    <property type="molecule type" value="Genomic_DNA"/>
</dbReference>
<keyword evidence="11" id="KW-1185">Reference proteome</keyword>
<evidence type="ECO:0000256" key="8">
    <source>
        <dbReference type="SAM" id="Phobius"/>
    </source>
</evidence>
<dbReference type="GO" id="GO:0061817">
    <property type="term" value="P:endoplasmic reticulum-plasma membrane tethering"/>
    <property type="evidence" value="ECO:0007669"/>
    <property type="project" value="TreeGrafter"/>
</dbReference>
<reference evidence="10" key="1">
    <citation type="submission" date="2019-06" db="EMBL/GenBank/DDBJ databases">
        <authorList>
            <person name="Zheng W."/>
        </authorList>
    </citation>
    <scope>NUCLEOTIDE SEQUENCE</scope>
    <source>
        <strain evidence="10">QDHG01</strain>
    </source>
</reference>
<evidence type="ECO:0000256" key="4">
    <source>
        <dbReference type="ARBA" id="ARBA00022989"/>
    </source>
</evidence>
<sequence>MVEVGNKEWSQFVIINPIEVIFRDQRDSEGRCFSTIDILNKNRESVLFKVKTTDPQAYIVRPNQGIIQPEAQTSIKIQCLLDIKLNVDKILAGKFLVQLAPAKGLQGPSDQLSADQVTKLWAGVSKQDVQQHKLKVEIAGLQRSKTTAGQKPLGESLRNTEYENLAKSQVDPSLMQSSSGGAQNLGRSVVGGQGTDPYEEYDSLLKRFQDAQKEKEELQRELQRLKDQQEIIKMKNSALGGENNAAPAQQQGYQAIHLLLVAIVSILIGAFIK</sequence>
<comment type="similarity">
    <text evidence="2">Belongs to the VAMP-associated protein (VAP) (TC 9.B.17) family.</text>
</comment>
<dbReference type="InterPro" id="IPR000535">
    <property type="entry name" value="MSP_dom"/>
</dbReference>
<dbReference type="Proteomes" id="UP000785679">
    <property type="component" value="Unassembled WGS sequence"/>
</dbReference>
<feature type="transmembrane region" description="Helical" evidence="8">
    <location>
        <begin position="252"/>
        <end position="272"/>
    </location>
</feature>
<dbReference type="PROSITE" id="PS50202">
    <property type="entry name" value="MSP"/>
    <property type="match status" value="1"/>
</dbReference>
<dbReference type="OrthoDB" id="264603at2759"/>
<dbReference type="SUPFAM" id="SSF49354">
    <property type="entry name" value="PapD-like"/>
    <property type="match status" value="1"/>
</dbReference>
<comment type="subcellular location">
    <subcellularLocation>
        <location evidence="1">Membrane</location>
        <topology evidence="1">Single-pass type IV membrane protein</topology>
    </subcellularLocation>
</comment>
<accession>A0A8J8P0W3</accession>
<keyword evidence="3 8" id="KW-0812">Transmembrane</keyword>
<evidence type="ECO:0000313" key="10">
    <source>
        <dbReference type="EMBL" id="TNV84134.1"/>
    </source>
</evidence>
<evidence type="ECO:0000256" key="3">
    <source>
        <dbReference type="ARBA" id="ARBA00022692"/>
    </source>
</evidence>
<feature type="compositionally biased region" description="Polar residues" evidence="7">
    <location>
        <begin position="170"/>
        <end position="186"/>
    </location>
</feature>
<feature type="coiled-coil region" evidence="6">
    <location>
        <begin position="201"/>
        <end position="235"/>
    </location>
</feature>
<evidence type="ECO:0000256" key="1">
    <source>
        <dbReference type="ARBA" id="ARBA00004211"/>
    </source>
</evidence>
<dbReference type="Pfam" id="PF00635">
    <property type="entry name" value="Motile_Sperm"/>
    <property type="match status" value="1"/>
</dbReference>
<dbReference type="Gene3D" id="2.60.40.10">
    <property type="entry name" value="Immunoglobulins"/>
    <property type="match status" value="1"/>
</dbReference>
<proteinExistence type="inferred from homology"/>
<feature type="domain" description="MSP" evidence="9">
    <location>
        <begin position="12"/>
        <end position="139"/>
    </location>
</feature>
<keyword evidence="6" id="KW-0175">Coiled coil</keyword>
<dbReference type="PANTHER" id="PTHR10809:SF6">
    <property type="entry name" value="AT11025P-RELATED"/>
    <property type="match status" value="1"/>
</dbReference>
<dbReference type="InterPro" id="IPR016763">
    <property type="entry name" value="VAP"/>
</dbReference>
<evidence type="ECO:0000256" key="2">
    <source>
        <dbReference type="ARBA" id="ARBA00008932"/>
    </source>
</evidence>
<dbReference type="GO" id="GO:0005886">
    <property type="term" value="C:plasma membrane"/>
    <property type="evidence" value="ECO:0007669"/>
    <property type="project" value="TreeGrafter"/>
</dbReference>
<feature type="region of interest" description="Disordered" evidence="7">
    <location>
        <begin position="170"/>
        <end position="193"/>
    </location>
</feature>
<dbReference type="InterPro" id="IPR008962">
    <property type="entry name" value="PapD-like_sf"/>
</dbReference>
<protein>
    <recommendedName>
        <fullName evidence="9">MSP domain-containing protein</fullName>
    </recommendedName>
</protein>
<comment type="caution">
    <text evidence="10">The sequence shown here is derived from an EMBL/GenBank/DDBJ whole genome shotgun (WGS) entry which is preliminary data.</text>
</comment>
<gene>
    <name evidence="10" type="ORF">FGO68_gene4017</name>
</gene>
<evidence type="ECO:0000259" key="9">
    <source>
        <dbReference type="PROSITE" id="PS50202"/>
    </source>
</evidence>
<evidence type="ECO:0000256" key="6">
    <source>
        <dbReference type="SAM" id="Coils"/>
    </source>
</evidence>
<organism evidence="10 11">
    <name type="scientific">Halteria grandinella</name>
    <dbReference type="NCBI Taxonomy" id="5974"/>
    <lineage>
        <taxon>Eukaryota</taxon>
        <taxon>Sar</taxon>
        <taxon>Alveolata</taxon>
        <taxon>Ciliophora</taxon>
        <taxon>Intramacronucleata</taxon>
        <taxon>Spirotrichea</taxon>
        <taxon>Stichotrichia</taxon>
        <taxon>Sporadotrichida</taxon>
        <taxon>Halteriidae</taxon>
        <taxon>Halteria</taxon>
    </lineage>
</organism>